<accession>A0A1Q9DIZ7</accession>
<dbReference type="Proteomes" id="UP000186817">
    <property type="component" value="Unassembled WGS sequence"/>
</dbReference>
<evidence type="ECO:0000259" key="5">
    <source>
        <dbReference type="PROSITE" id="PS50067"/>
    </source>
</evidence>
<dbReference type="PROSITE" id="PS50067">
    <property type="entry name" value="KINESIN_MOTOR_2"/>
    <property type="match status" value="1"/>
</dbReference>
<dbReference type="InterPro" id="IPR027640">
    <property type="entry name" value="Kinesin-like_fam"/>
</dbReference>
<dbReference type="Gene3D" id="3.40.850.10">
    <property type="entry name" value="Kinesin motor domain"/>
    <property type="match status" value="1"/>
</dbReference>
<dbReference type="AlphaFoldDB" id="A0A1Q9DIZ7"/>
<dbReference type="InterPro" id="IPR001752">
    <property type="entry name" value="Kinesin_motor_dom"/>
</dbReference>
<dbReference type="GO" id="GO:0005524">
    <property type="term" value="F:ATP binding"/>
    <property type="evidence" value="ECO:0007669"/>
    <property type="project" value="UniProtKB-UniRule"/>
</dbReference>
<evidence type="ECO:0000313" key="7">
    <source>
        <dbReference type="Proteomes" id="UP000186817"/>
    </source>
</evidence>
<evidence type="ECO:0000256" key="1">
    <source>
        <dbReference type="ARBA" id="ARBA00023054"/>
    </source>
</evidence>
<feature type="domain" description="Kinesin motor" evidence="5">
    <location>
        <begin position="71"/>
        <end position="186"/>
    </location>
</feature>
<feature type="region of interest" description="Disordered" evidence="4">
    <location>
        <begin position="66"/>
        <end position="90"/>
    </location>
</feature>
<evidence type="ECO:0000256" key="2">
    <source>
        <dbReference type="ARBA" id="ARBA00023175"/>
    </source>
</evidence>
<sequence length="186" mass="20531">MSQSPLLKLLLQQLHCIDDDDNDDIGNRYRIPLSRSSATTASSISLLDKSDRRHLHRRHVDDDVEQTTSHCLTTTPYDRDHGQDDDGRSSTWRIDHRAASLEEPQAMGAAFAFDLCALAERESLDDKASNRELFDKAAKKLVQAAMAGSNVSILAYGQTSSGKTHSVLGTPFEPGLLPLSVEDRLV</sequence>
<dbReference type="EMBL" id="LSRX01000516">
    <property type="protein sequence ID" value="OLP95126.1"/>
    <property type="molecule type" value="Genomic_DNA"/>
</dbReference>
<keyword evidence="1" id="KW-0175">Coiled coil</keyword>
<evidence type="ECO:0000313" key="6">
    <source>
        <dbReference type="EMBL" id="OLP95126.1"/>
    </source>
</evidence>
<keyword evidence="2 3" id="KW-0505">Motor protein</keyword>
<dbReference type="PANTHER" id="PTHR47968">
    <property type="entry name" value="CENTROMERE PROTEIN E"/>
    <property type="match status" value="1"/>
</dbReference>
<dbReference type="GO" id="GO:0008017">
    <property type="term" value="F:microtubule binding"/>
    <property type="evidence" value="ECO:0007669"/>
    <property type="project" value="InterPro"/>
</dbReference>
<dbReference type="OrthoDB" id="3176171at2759"/>
<feature type="compositionally biased region" description="Basic and acidic residues" evidence="4">
    <location>
        <begin position="77"/>
        <end position="90"/>
    </location>
</feature>
<dbReference type="GO" id="GO:0007018">
    <property type="term" value="P:microtubule-based movement"/>
    <property type="evidence" value="ECO:0007669"/>
    <property type="project" value="InterPro"/>
</dbReference>
<dbReference type="Pfam" id="PF00225">
    <property type="entry name" value="Kinesin"/>
    <property type="match status" value="1"/>
</dbReference>
<organism evidence="6 7">
    <name type="scientific">Symbiodinium microadriaticum</name>
    <name type="common">Dinoflagellate</name>
    <name type="synonym">Zooxanthella microadriatica</name>
    <dbReference type="NCBI Taxonomy" id="2951"/>
    <lineage>
        <taxon>Eukaryota</taxon>
        <taxon>Sar</taxon>
        <taxon>Alveolata</taxon>
        <taxon>Dinophyceae</taxon>
        <taxon>Suessiales</taxon>
        <taxon>Symbiodiniaceae</taxon>
        <taxon>Symbiodinium</taxon>
    </lineage>
</organism>
<protein>
    <submittedName>
        <fullName evidence="6">StAR-related lipid transfer protein 9</fullName>
    </submittedName>
</protein>
<reference evidence="6 7" key="1">
    <citation type="submission" date="2016-02" db="EMBL/GenBank/DDBJ databases">
        <title>Genome analysis of coral dinoflagellate symbionts highlights evolutionary adaptations to a symbiotic lifestyle.</title>
        <authorList>
            <person name="Aranda M."/>
            <person name="Li Y."/>
            <person name="Liew Y.J."/>
            <person name="Baumgarten S."/>
            <person name="Simakov O."/>
            <person name="Wilson M."/>
            <person name="Piel J."/>
            <person name="Ashoor H."/>
            <person name="Bougouffa S."/>
            <person name="Bajic V.B."/>
            <person name="Ryu T."/>
            <person name="Ravasi T."/>
            <person name="Bayer T."/>
            <person name="Micklem G."/>
            <person name="Kim H."/>
            <person name="Bhak J."/>
            <person name="Lajeunesse T.C."/>
            <person name="Voolstra C.R."/>
        </authorList>
    </citation>
    <scope>NUCLEOTIDE SEQUENCE [LARGE SCALE GENOMIC DNA]</scope>
    <source>
        <strain evidence="6 7">CCMP2467</strain>
    </source>
</reference>
<feature type="compositionally biased region" description="Polar residues" evidence="4">
    <location>
        <begin position="66"/>
        <end position="76"/>
    </location>
</feature>
<dbReference type="InterPro" id="IPR027417">
    <property type="entry name" value="P-loop_NTPase"/>
</dbReference>
<gene>
    <name evidence="6" type="primary">Stard9</name>
    <name evidence="6" type="ORF">AK812_SmicGene22788</name>
</gene>
<dbReference type="GO" id="GO:0003777">
    <property type="term" value="F:microtubule motor activity"/>
    <property type="evidence" value="ECO:0007669"/>
    <property type="project" value="InterPro"/>
</dbReference>
<keyword evidence="7" id="KW-1185">Reference proteome</keyword>
<evidence type="ECO:0000256" key="3">
    <source>
        <dbReference type="PROSITE-ProRule" id="PRU00283"/>
    </source>
</evidence>
<dbReference type="PANTHER" id="PTHR47968:SF75">
    <property type="entry name" value="CENTROMERE-ASSOCIATED PROTEIN E"/>
    <property type="match status" value="1"/>
</dbReference>
<evidence type="ECO:0000256" key="4">
    <source>
        <dbReference type="SAM" id="MobiDB-lite"/>
    </source>
</evidence>
<comment type="caution">
    <text evidence="6">The sequence shown here is derived from an EMBL/GenBank/DDBJ whole genome shotgun (WGS) entry which is preliminary data.</text>
</comment>
<dbReference type="InterPro" id="IPR036961">
    <property type="entry name" value="Kinesin_motor_dom_sf"/>
</dbReference>
<proteinExistence type="inferred from homology"/>
<keyword evidence="3" id="KW-0067">ATP-binding</keyword>
<keyword evidence="3" id="KW-0547">Nucleotide-binding</keyword>
<dbReference type="SUPFAM" id="SSF52540">
    <property type="entry name" value="P-loop containing nucleoside triphosphate hydrolases"/>
    <property type="match status" value="1"/>
</dbReference>
<feature type="binding site" evidence="3">
    <location>
        <begin position="157"/>
        <end position="164"/>
    </location>
    <ligand>
        <name>ATP</name>
        <dbReference type="ChEBI" id="CHEBI:30616"/>
    </ligand>
</feature>
<name>A0A1Q9DIZ7_SYMMI</name>
<comment type="similarity">
    <text evidence="3">Belongs to the TRAFAC class myosin-kinesin ATPase superfamily. Kinesin family.</text>
</comment>